<dbReference type="EMBL" id="JACHVS010000001">
    <property type="protein sequence ID" value="MBB2995089.1"/>
    <property type="molecule type" value="Genomic_DNA"/>
</dbReference>
<accession>A0A839QG06</accession>
<keyword evidence="1" id="KW-0472">Membrane</keyword>
<keyword evidence="1" id="KW-0812">Transmembrane</keyword>
<protein>
    <recommendedName>
        <fullName evidence="4">Alkaline shock response membrane anchor protein AmaP</fullName>
    </recommendedName>
</protein>
<dbReference type="AlphaFoldDB" id="A0A839QG06"/>
<evidence type="ECO:0000313" key="2">
    <source>
        <dbReference type="EMBL" id="MBB2995089.1"/>
    </source>
</evidence>
<dbReference type="Proteomes" id="UP000523000">
    <property type="component" value="Unassembled WGS sequence"/>
</dbReference>
<organism evidence="2 3">
    <name type="scientific">Paeniglutamicibacter cryotolerans</name>
    <dbReference type="NCBI Taxonomy" id="670079"/>
    <lineage>
        <taxon>Bacteria</taxon>
        <taxon>Bacillati</taxon>
        <taxon>Actinomycetota</taxon>
        <taxon>Actinomycetes</taxon>
        <taxon>Micrococcales</taxon>
        <taxon>Micrococcaceae</taxon>
        <taxon>Paeniglutamicibacter</taxon>
    </lineage>
</organism>
<gene>
    <name evidence="2" type="ORF">E9229_001280</name>
</gene>
<feature type="transmembrane region" description="Helical" evidence="1">
    <location>
        <begin position="21"/>
        <end position="38"/>
    </location>
</feature>
<keyword evidence="3" id="KW-1185">Reference proteome</keyword>
<dbReference type="RefSeq" id="WP_221184391.1">
    <property type="nucleotide sequence ID" value="NZ_BAABGK010000113.1"/>
</dbReference>
<keyword evidence="1" id="KW-1133">Transmembrane helix</keyword>
<name>A0A839QG06_9MICC</name>
<evidence type="ECO:0000256" key="1">
    <source>
        <dbReference type="SAM" id="Phobius"/>
    </source>
</evidence>
<comment type="caution">
    <text evidence="2">The sequence shown here is derived from an EMBL/GenBank/DDBJ whole genome shotgun (WGS) entry which is preliminary data.</text>
</comment>
<sequence length="192" mass="20603">MIEKERNRLRERELTSSRAPASVVAAVLVVCVCLYALFEVALKALGQPALLAAPETWWAAIENLPKTGDPTLLLTGGVLLLLLGIVFLLQGLLRGRRARHAIALGESVLIVDDQVIAASLARRARTEAGVAREQVLVVVSHARVEVQLRPTSGMPVDADQIRAAVEDELRTNLITPVPSVSVRVAETGVIGQ</sequence>
<reference evidence="2 3" key="1">
    <citation type="submission" date="2020-08" db="EMBL/GenBank/DDBJ databases">
        <title>Sequencing the genomes of 1000 actinobacteria strains.</title>
        <authorList>
            <person name="Klenk H.-P."/>
        </authorList>
    </citation>
    <scope>NUCLEOTIDE SEQUENCE [LARGE SCALE GENOMIC DNA]</scope>
    <source>
        <strain evidence="2 3">DSM 22826</strain>
    </source>
</reference>
<evidence type="ECO:0008006" key="4">
    <source>
        <dbReference type="Google" id="ProtNLM"/>
    </source>
</evidence>
<evidence type="ECO:0000313" key="3">
    <source>
        <dbReference type="Proteomes" id="UP000523000"/>
    </source>
</evidence>
<proteinExistence type="predicted"/>
<feature type="transmembrane region" description="Helical" evidence="1">
    <location>
        <begin position="72"/>
        <end position="93"/>
    </location>
</feature>